<reference evidence="4" key="1">
    <citation type="submission" date="2022-01" db="EMBL/GenBank/DDBJ databases">
        <title>Corynebacterium sp. nov isolated from isolated from the feces of the greater white-fronted geese (Anser albifrons) at Poyang Lake, PR China.</title>
        <authorList>
            <person name="Liu Q."/>
        </authorList>
    </citation>
    <scope>NUCLEOTIDE SEQUENCE</scope>
    <source>
        <strain evidence="4">JCM 32435</strain>
    </source>
</reference>
<dbReference type="RefSeq" id="WP_236119328.1">
    <property type="nucleotide sequence ID" value="NZ_JAKGSI010000004.1"/>
</dbReference>
<keyword evidence="2" id="KW-1133">Transmembrane helix</keyword>
<feature type="region of interest" description="Disordered" evidence="1">
    <location>
        <begin position="70"/>
        <end position="224"/>
    </location>
</feature>
<protein>
    <submittedName>
        <fullName evidence="4">TNT domain-containing protein</fullName>
    </submittedName>
</protein>
<accession>A0A9X1QRR2</accession>
<dbReference type="InterPro" id="IPR025331">
    <property type="entry name" value="TNT"/>
</dbReference>
<dbReference type="AlphaFoldDB" id="A0A9X1QRR2"/>
<gene>
    <name evidence="4" type="ORF">L1O03_08375</name>
</gene>
<sequence>MCIRCLELAWIAGLVFVGGIGAEVVEAKEPTAEDIARCEREKAAREKQWQDLYLATHPGHVGAIPPNPAPYICGPVPDDPPQVDLPDAGGARREYHGFDVPNRYADDMRVGSPRTGLRERQEERRRRVEANQEKYGSGVSTHAPSPAAEPEMRREESPAPLGEHSSQDQGADDVVVSGDSRRDDDSVGADSRESGSSSLENAPDSKQGEVPSPPGGDSNNDESRVVGSARFSGWKKALLGIVAALFAVAAVMCGIGVVGARRGRVWRMVIPWSNRRRQSLVLLEDSDSDREQFFKVDVPVGGQMKSTPEGGVVVVDAAGEVVSEIKAPWAVDAAGRLVETHYVVDDARGGITQVIVPTEKTVFPVLADPDEEKPSWWQKTKNAGSKVWGGTKNVAKKTWHGTKRVAHGVKTSVRKGAGWVGRKHTQARVASQVAVDHYSKSDSKVVRGVARTGQVGMHVGDGVYEVGEQTVEGTAPLVGMGADDGPGVAESWKEGPGALVGASDTVSVGQAWKQLGKDTVAWDEFARGEYAKGVGKAGTNILGLVYGGKGVQSVSRVGRVGRRVGRSLRETDRLEGGARRVERLEPTRPVSGDKVAPSRHEHSGPVREHPVTDVEAPGGDVPRTVPVPVDKKPAPVRGVVLTIPDSGVWKEYPNPQAVDHFLRNDLFLPPGSKPFGVDEHGRALSELEYAQTYLRRDPLARYPLAFDEGEKVVPRWREDVDRGFAADPPPVRRLLSEVPAGKLFARIGYPGGTNFTDPGVPFKDLAMPAHNLAQEYHVYELVDPSKLDDDWVIIEGKVAKDHAQPGGGPQYLFEGPHPMTGEIGIRSAKEIFNFKIFRELDDREIAGVLETIWKQMKGGK</sequence>
<evidence type="ECO:0000313" key="4">
    <source>
        <dbReference type="EMBL" id="MCF4007187.1"/>
    </source>
</evidence>
<feature type="compositionally biased region" description="Low complexity" evidence="1">
    <location>
        <begin position="167"/>
        <end position="178"/>
    </location>
</feature>
<comment type="caution">
    <text evidence="4">The sequence shown here is derived from an EMBL/GenBank/DDBJ whole genome shotgun (WGS) entry which is preliminary data.</text>
</comment>
<dbReference type="Pfam" id="PF14021">
    <property type="entry name" value="TNT"/>
    <property type="match status" value="1"/>
</dbReference>
<dbReference type="EMBL" id="JAKGSI010000004">
    <property type="protein sequence ID" value="MCF4007187.1"/>
    <property type="molecule type" value="Genomic_DNA"/>
</dbReference>
<dbReference type="GO" id="GO:0050135">
    <property type="term" value="F:NADP+ nucleosidase activity"/>
    <property type="evidence" value="ECO:0007669"/>
    <property type="project" value="InterPro"/>
</dbReference>
<feature type="domain" description="TNT" evidence="3">
    <location>
        <begin position="738"/>
        <end position="815"/>
    </location>
</feature>
<evidence type="ECO:0000256" key="2">
    <source>
        <dbReference type="SAM" id="Phobius"/>
    </source>
</evidence>
<feature type="compositionally biased region" description="Basic and acidic residues" evidence="1">
    <location>
        <begin position="116"/>
        <end position="132"/>
    </location>
</feature>
<proteinExistence type="predicted"/>
<keyword evidence="5" id="KW-1185">Reference proteome</keyword>
<keyword evidence="2" id="KW-0472">Membrane</keyword>
<organism evidence="4 5">
    <name type="scientific">Corynebacterium uropygiale</name>
    <dbReference type="NCBI Taxonomy" id="1775911"/>
    <lineage>
        <taxon>Bacteria</taxon>
        <taxon>Bacillati</taxon>
        <taxon>Actinomycetota</taxon>
        <taxon>Actinomycetes</taxon>
        <taxon>Mycobacteriales</taxon>
        <taxon>Corynebacteriaceae</taxon>
        <taxon>Corynebacterium</taxon>
    </lineage>
</organism>
<evidence type="ECO:0000259" key="3">
    <source>
        <dbReference type="Pfam" id="PF14021"/>
    </source>
</evidence>
<feature type="region of interest" description="Disordered" evidence="1">
    <location>
        <begin position="569"/>
        <end position="630"/>
    </location>
</feature>
<evidence type="ECO:0000313" key="5">
    <source>
        <dbReference type="Proteomes" id="UP001139336"/>
    </source>
</evidence>
<feature type="transmembrane region" description="Helical" evidence="2">
    <location>
        <begin position="237"/>
        <end position="258"/>
    </location>
</feature>
<feature type="compositionally biased region" description="Basic and acidic residues" evidence="1">
    <location>
        <begin position="569"/>
        <end position="586"/>
    </location>
</feature>
<evidence type="ECO:0000256" key="1">
    <source>
        <dbReference type="SAM" id="MobiDB-lite"/>
    </source>
</evidence>
<feature type="compositionally biased region" description="Basic and acidic residues" evidence="1">
    <location>
        <begin position="596"/>
        <end position="612"/>
    </location>
</feature>
<feature type="compositionally biased region" description="Basic and acidic residues" evidence="1">
    <location>
        <begin position="179"/>
        <end position="193"/>
    </location>
</feature>
<name>A0A9X1QRR2_9CORY</name>
<dbReference type="Proteomes" id="UP001139336">
    <property type="component" value="Unassembled WGS sequence"/>
</dbReference>
<keyword evidence="2" id="KW-0812">Transmembrane</keyword>